<evidence type="ECO:0000313" key="2">
    <source>
        <dbReference type="Proteomes" id="UP001597561"/>
    </source>
</evidence>
<comment type="caution">
    <text evidence="1">The sequence shown here is derived from an EMBL/GenBank/DDBJ whole genome shotgun (WGS) entry which is preliminary data.</text>
</comment>
<evidence type="ECO:0000313" key="1">
    <source>
        <dbReference type="EMBL" id="MFD2912119.1"/>
    </source>
</evidence>
<evidence type="ECO:0008006" key="3">
    <source>
        <dbReference type="Google" id="ProtNLM"/>
    </source>
</evidence>
<dbReference type="SUPFAM" id="SSF52540">
    <property type="entry name" value="P-loop containing nucleoside triphosphate hydrolases"/>
    <property type="match status" value="1"/>
</dbReference>
<proteinExistence type="predicted"/>
<dbReference type="EMBL" id="JBHUPG010000018">
    <property type="protein sequence ID" value="MFD2912119.1"/>
    <property type="molecule type" value="Genomic_DNA"/>
</dbReference>
<protein>
    <recommendedName>
        <fullName evidence="3">Zona occludens toxin N-terminal domain-containing protein</fullName>
    </recommendedName>
</protein>
<keyword evidence="2" id="KW-1185">Reference proteome</keyword>
<sequence length="208" mass="24859">LAYIKKYGKPFSEYGVSLFTGFQGTGKTMAMVEYLERMRKLYPNVKIVTNFGYHAEDQPMIDWKDFFEIRNGEDGVIFAIDEIQNEFNSTDWKNFPESMLSEITQQRKQKVKIIASSQVFTRVAKPLREQTSEVIECYTLLGRWTWLKAFDAQEFEAVIQDPIRKQKLKRKWRKNFVQDNDIREMYDSYAKIERLKKTQFVERRDRIS</sequence>
<dbReference type="RefSeq" id="WP_380269401.1">
    <property type="nucleotide sequence ID" value="NZ_JBHUPG010000018.1"/>
</dbReference>
<dbReference type="Gene3D" id="3.40.50.300">
    <property type="entry name" value="P-loop containing nucleotide triphosphate hydrolases"/>
    <property type="match status" value="1"/>
</dbReference>
<feature type="non-terminal residue" evidence="1">
    <location>
        <position position="1"/>
    </location>
</feature>
<accession>A0ABW5ZGL6</accession>
<gene>
    <name evidence="1" type="ORF">ACFS5P_09535</name>
</gene>
<dbReference type="InterPro" id="IPR027417">
    <property type="entry name" value="P-loop_NTPase"/>
</dbReference>
<reference evidence="2" key="1">
    <citation type="journal article" date="2019" name="Int. J. Syst. Evol. Microbiol.">
        <title>The Global Catalogue of Microorganisms (GCM) 10K type strain sequencing project: providing services to taxonomists for standard genome sequencing and annotation.</title>
        <authorList>
            <consortium name="The Broad Institute Genomics Platform"/>
            <consortium name="The Broad Institute Genome Sequencing Center for Infectious Disease"/>
            <person name="Wu L."/>
            <person name="Ma J."/>
        </authorList>
    </citation>
    <scope>NUCLEOTIDE SEQUENCE [LARGE SCALE GENOMIC DNA]</scope>
    <source>
        <strain evidence="2">KCTC 13528</strain>
    </source>
</reference>
<name>A0ABW5ZGL6_9BACL</name>
<dbReference type="Proteomes" id="UP001597561">
    <property type="component" value="Unassembled WGS sequence"/>
</dbReference>
<organism evidence="1 2">
    <name type="scientific">Jeotgalibacillus terrae</name>
    <dbReference type="NCBI Taxonomy" id="587735"/>
    <lineage>
        <taxon>Bacteria</taxon>
        <taxon>Bacillati</taxon>
        <taxon>Bacillota</taxon>
        <taxon>Bacilli</taxon>
        <taxon>Bacillales</taxon>
        <taxon>Caryophanaceae</taxon>
        <taxon>Jeotgalibacillus</taxon>
    </lineage>
</organism>